<dbReference type="eggNOG" id="KOG0920">
    <property type="taxonomic scope" value="Eukaryota"/>
</dbReference>
<dbReference type="HOGENOM" id="CLU_1430294_0_0_1"/>
<keyword evidence="2" id="KW-1185">Reference proteome</keyword>
<dbReference type="Gene3D" id="3.40.50.300">
    <property type="entry name" value="P-loop containing nucleotide triphosphate hydrolases"/>
    <property type="match status" value="1"/>
</dbReference>
<reference evidence="1 2" key="1">
    <citation type="journal article" date="2011" name="Science">
        <title>The Selaginella genome identifies genetic changes associated with the evolution of vascular plants.</title>
        <authorList>
            <person name="Banks J.A."/>
            <person name="Nishiyama T."/>
            <person name="Hasebe M."/>
            <person name="Bowman J.L."/>
            <person name="Gribskov M."/>
            <person name="dePamphilis C."/>
            <person name="Albert V.A."/>
            <person name="Aono N."/>
            <person name="Aoyama T."/>
            <person name="Ambrose B.A."/>
            <person name="Ashton N.W."/>
            <person name="Axtell M.J."/>
            <person name="Barker E."/>
            <person name="Barker M.S."/>
            <person name="Bennetzen J.L."/>
            <person name="Bonawitz N.D."/>
            <person name="Chapple C."/>
            <person name="Cheng C."/>
            <person name="Correa L.G."/>
            <person name="Dacre M."/>
            <person name="DeBarry J."/>
            <person name="Dreyer I."/>
            <person name="Elias M."/>
            <person name="Engstrom E.M."/>
            <person name="Estelle M."/>
            <person name="Feng L."/>
            <person name="Finet C."/>
            <person name="Floyd S.K."/>
            <person name="Frommer W.B."/>
            <person name="Fujita T."/>
            <person name="Gramzow L."/>
            <person name="Gutensohn M."/>
            <person name="Harholt J."/>
            <person name="Hattori M."/>
            <person name="Heyl A."/>
            <person name="Hirai T."/>
            <person name="Hiwatashi Y."/>
            <person name="Ishikawa M."/>
            <person name="Iwata M."/>
            <person name="Karol K.G."/>
            <person name="Koehler B."/>
            <person name="Kolukisaoglu U."/>
            <person name="Kubo M."/>
            <person name="Kurata T."/>
            <person name="Lalonde S."/>
            <person name="Li K."/>
            <person name="Li Y."/>
            <person name="Litt A."/>
            <person name="Lyons E."/>
            <person name="Manning G."/>
            <person name="Maruyama T."/>
            <person name="Michael T.P."/>
            <person name="Mikami K."/>
            <person name="Miyazaki S."/>
            <person name="Morinaga S."/>
            <person name="Murata T."/>
            <person name="Mueller-Roeber B."/>
            <person name="Nelson D.R."/>
            <person name="Obara M."/>
            <person name="Oguri Y."/>
            <person name="Olmstead R.G."/>
            <person name="Onodera N."/>
            <person name="Petersen B.L."/>
            <person name="Pils B."/>
            <person name="Prigge M."/>
            <person name="Rensing S.A."/>
            <person name="Riano-Pachon D.M."/>
            <person name="Roberts A.W."/>
            <person name="Sato Y."/>
            <person name="Scheller H.V."/>
            <person name="Schulz B."/>
            <person name="Schulz C."/>
            <person name="Shakirov E.V."/>
            <person name="Shibagaki N."/>
            <person name="Shinohara N."/>
            <person name="Shippen D.E."/>
            <person name="Soerensen I."/>
            <person name="Sotooka R."/>
            <person name="Sugimoto N."/>
            <person name="Sugita M."/>
            <person name="Sumikawa N."/>
            <person name="Tanurdzic M."/>
            <person name="Theissen G."/>
            <person name="Ulvskov P."/>
            <person name="Wakazuki S."/>
            <person name="Weng J.K."/>
            <person name="Willats W.W."/>
            <person name="Wipf D."/>
            <person name="Wolf P.G."/>
            <person name="Yang L."/>
            <person name="Zimmer A.D."/>
            <person name="Zhu Q."/>
            <person name="Mitros T."/>
            <person name="Hellsten U."/>
            <person name="Loque D."/>
            <person name="Otillar R."/>
            <person name="Salamov A."/>
            <person name="Schmutz J."/>
            <person name="Shapiro H."/>
            <person name="Lindquist E."/>
            <person name="Lucas S."/>
            <person name="Rokhsar D."/>
            <person name="Grigoriev I.V."/>
        </authorList>
    </citation>
    <scope>NUCLEOTIDE SEQUENCE [LARGE SCALE GENOMIC DNA]</scope>
</reference>
<name>D8TEG3_SELML</name>
<dbReference type="EMBL" id="GL377743">
    <property type="protein sequence ID" value="EFJ04938.1"/>
    <property type="molecule type" value="Genomic_DNA"/>
</dbReference>
<dbReference type="KEGG" id="smo:SELMODRAFT_431942"/>
<dbReference type="SUPFAM" id="SSF52540">
    <property type="entry name" value="P-loop containing nucleoside triphosphate hydrolases"/>
    <property type="match status" value="1"/>
</dbReference>
<gene>
    <name evidence="1" type="ORF">SELMODRAFT_431942</name>
</gene>
<protein>
    <submittedName>
        <fullName evidence="1">Uncharacterized protein</fullName>
    </submittedName>
</protein>
<proteinExistence type="predicted"/>
<organism evidence="2">
    <name type="scientific">Selaginella moellendorffii</name>
    <name type="common">Spikemoss</name>
    <dbReference type="NCBI Taxonomy" id="88036"/>
    <lineage>
        <taxon>Eukaryota</taxon>
        <taxon>Viridiplantae</taxon>
        <taxon>Streptophyta</taxon>
        <taxon>Embryophyta</taxon>
        <taxon>Tracheophyta</taxon>
        <taxon>Lycopodiopsida</taxon>
        <taxon>Selaginellales</taxon>
        <taxon>Selaginellaceae</taxon>
        <taxon>Selaginella</taxon>
    </lineage>
</organism>
<evidence type="ECO:0000313" key="1">
    <source>
        <dbReference type="EMBL" id="EFJ04938.1"/>
    </source>
</evidence>
<dbReference type="Proteomes" id="UP000001514">
    <property type="component" value="Unassembled WGS sequence"/>
</dbReference>
<accession>D8TEG3</accession>
<dbReference type="STRING" id="88036.D8TEG3"/>
<dbReference type="AlphaFoldDB" id="D8TEG3"/>
<evidence type="ECO:0000313" key="2">
    <source>
        <dbReference type="Proteomes" id="UP000001514"/>
    </source>
</evidence>
<dbReference type="PANTHER" id="PTHR18934:SF246">
    <property type="entry name" value="DEXH-BOX ATP-DEPENDENT RNA HELICASE DEXH4, CHLOROPLASTIC-RELATED"/>
    <property type="match status" value="1"/>
</dbReference>
<sequence>MPEFAFLGQHDRCRSRTDDTHFFFWHIASEACGCYERTVLHCRIIHHMIKFIGPLKMCDKNRGRQDWILESRPVNPLYKESLYRNYSENTRKSLRRGRAGRVKDGNCYCLYTENRFNELMCSFQLPEILRAPLVELCLQIKLLSGGELEKALDPCKTEAVESALSILREGGARAARQFCDASFLSMPVLN</sequence>
<dbReference type="PANTHER" id="PTHR18934">
    <property type="entry name" value="ATP-DEPENDENT RNA HELICASE"/>
    <property type="match status" value="1"/>
</dbReference>
<dbReference type="Gramene" id="EFJ04938">
    <property type="protein sequence ID" value="EFJ04938"/>
    <property type="gene ID" value="SELMODRAFT_431942"/>
</dbReference>
<dbReference type="InParanoid" id="D8TEG3"/>
<dbReference type="InterPro" id="IPR027417">
    <property type="entry name" value="P-loop_NTPase"/>
</dbReference>